<sequence length="397" mass="44506">MQNNFTASFLLVLALLLTCTAKAQQGRPAYFVTLANDTIHGSIKKHKAITNTIYFKATGKSSYTAYNTSQVKSFTLENNLLFEPVTITLNEQQQQVFMRVLVDGPVKLYYNENISATSQYFIQKPGEPLVHLRKNSLDGTLNYLLQDCSETVKHSAYKYTTTALAANIDAYNKCIYPAEASNKLLAHARLEYQAGMRAGTRIGSFSYTGRHIESNIPHTQNQRKADFVAAGFVNVSTTTTNFALQAELLFKRFSGSQHITGISSNLFDYTFDSKIDFTFLQLPLLLRYDVTTNSNWRPYLVAGSSYSYVLNSSFDNSITYQDKYVTYSYASDDQLTGKLNGYAAGIGVEYLTLKKASFVFDARYDTNTLRGRGVFDEKGKGRKFYISSLLFTLGAAF</sequence>
<reference evidence="4" key="1">
    <citation type="journal article" date="2019" name="Int. J. Syst. Evol. Microbiol.">
        <title>The Global Catalogue of Microorganisms (GCM) 10K type strain sequencing project: providing services to taxonomists for standard genome sequencing and annotation.</title>
        <authorList>
            <consortium name="The Broad Institute Genomics Platform"/>
            <consortium name="The Broad Institute Genome Sequencing Center for Infectious Disease"/>
            <person name="Wu L."/>
            <person name="Ma J."/>
        </authorList>
    </citation>
    <scope>NUCLEOTIDE SEQUENCE [LARGE SCALE GENOMIC DNA]</scope>
    <source>
        <strain evidence="4">JCM 31319</strain>
    </source>
</reference>
<proteinExistence type="predicted"/>
<evidence type="ECO:0000259" key="2">
    <source>
        <dbReference type="Pfam" id="PF13568"/>
    </source>
</evidence>
<name>A0ABW3SLA8_9BACT</name>
<gene>
    <name evidence="3" type="ORF">ACFQ2O_00570</name>
</gene>
<feature type="chain" id="PRO_5046282282" evidence="1">
    <location>
        <begin position="24"/>
        <end position="397"/>
    </location>
</feature>
<evidence type="ECO:0000256" key="1">
    <source>
        <dbReference type="SAM" id="SignalP"/>
    </source>
</evidence>
<feature type="domain" description="Outer membrane protein beta-barrel" evidence="2">
    <location>
        <begin position="193"/>
        <end position="366"/>
    </location>
</feature>
<dbReference type="InterPro" id="IPR025665">
    <property type="entry name" value="Beta-barrel_OMP_2"/>
</dbReference>
<keyword evidence="1" id="KW-0732">Signal</keyword>
<accession>A0ABW3SLA8</accession>
<keyword evidence="4" id="KW-1185">Reference proteome</keyword>
<evidence type="ECO:0000313" key="4">
    <source>
        <dbReference type="Proteomes" id="UP001597094"/>
    </source>
</evidence>
<dbReference type="Gene3D" id="2.40.160.20">
    <property type="match status" value="1"/>
</dbReference>
<dbReference type="InterPro" id="IPR011250">
    <property type="entry name" value="OMP/PagP_B-barrel"/>
</dbReference>
<dbReference type="SUPFAM" id="SSF56925">
    <property type="entry name" value="OMPA-like"/>
    <property type="match status" value="1"/>
</dbReference>
<dbReference type="Proteomes" id="UP001597094">
    <property type="component" value="Unassembled WGS sequence"/>
</dbReference>
<dbReference type="Pfam" id="PF13568">
    <property type="entry name" value="OMP_b-brl_2"/>
    <property type="match status" value="1"/>
</dbReference>
<dbReference type="RefSeq" id="WP_377522035.1">
    <property type="nucleotide sequence ID" value="NZ_JBHTLD010000002.1"/>
</dbReference>
<feature type="signal peptide" evidence="1">
    <location>
        <begin position="1"/>
        <end position="23"/>
    </location>
</feature>
<evidence type="ECO:0000313" key="3">
    <source>
        <dbReference type="EMBL" id="MFD1184677.1"/>
    </source>
</evidence>
<protein>
    <submittedName>
        <fullName evidence="3">Porin family protein</fullName>
    </submittedName>
</protein>
<comment type="caution">
    <text evidence="3">The sequence shown here is derived from an EMBL/GenBank/DDBJ whole genome shotgun (WGS) entry which is preliminary data.</text>
</comment>
<organism evidence="3 4">
    <name type="scientific">Pontibacter rugosus</name>
    <dbReference type="NCBI Taxonomy" id="1745966"/>
    <lineage>
        <taxon>Bacteria</taxon>
        <taxon>Pseudomonadati</taxon>
        <taxon>Bacteroidota</taxon>
        <taxon>Cytophagia</taxon>
        <taxon>Cytophagales</taxon>
        <taxon>Hymenobacteraceae</taxon>
        <taxon>Pontibacter</taxon>
    </lineage>
</organism>
<dbReference type="EMBL" id="JBHTLD010000002">
    <property type="protein sequence ID" value="MFD1184677.1"/>
    <property type="molecule type" value="Genomic_DNA"/>
</dbReference>